<evidence type="ECO:0000256" key="15">
    <source>
        <dbReference type="ARBA" id="ARBA00031306"/>
    </source>
</evidence>
<keyword evidence="6 18" id="KW-0285">Flavoprotein</keyword>
<dbReference type="GO" id="GO:0005886">
    <property type="term" value="C:plasma membrane"/>
    <property type="evidence" value="ECO:0007669"/>
    <property type="project" value="UniProtKB-SubCell"/>
</dbReference>
<keyword evidence="12" id="KW-0472">Membrane</keyword>
<proteinExistence type="inferred from homology"/>
<comment type="similarity">
    <text evidence="1 18">Belongs to the ApbE family.</text>
</comment>
<name>A0A1C3JW02_9GAMM</name>
<gene>
    <name evidence="20" type="primary">apbE</name>
    <name evidence="20" type="ORF">MGA5115_03569</name>
    <name evidence="21" type="ORF">MGA5116_03550</name>
</gene>
<reference evidence="21 22" key="1">
    <citation type="submission" date="2016-06" db="EMBL/GenBank/DDBJ databases">
        <authorList>
            <person name="Rodrigo-Torres L."/>
            <person name="Arahal D.R."/>
        </authorList>
    </citation>
    <scope>NUCLEOTIDE SEQUENCE [LARGE SCALE GENOMIC DNA]</scope>
    <source>
        <strain evidence="21 22">CECT 5116</strain>
    </source>
</reference>
<dbReference type="RefSeq" id="WP_067038735.1">
    <property type="nucleotide sequence ID" value="NZ_FLRA01000037.1"/>
</dbReference>
<feature type="binding site" evidence="19">
    <location>
        <position position="175"/>
    </location>
    <ligand>
        <name>Mg(2+)</name>
        <dbReference type="ChEBI" id="CHEBI:18420"/>
    </ligand>
</feature>
<dbReference type="GO" id="GO:0046872">
    <property type="term" value="F:metal ion binding"/>
    <property type="evidence" value="ECO:0007669"/>
    <property type="project" value="UniProtKB-UniRule"/>
</dbReference>
<evidence type="ECO:0000256" key="10">
    <source>
        <dbReference type="ARBA" id="ARBA00022827"/>
    </source>
</evidence>
<accession>A0A1C3JW02</accession>
<keyword evidence="4" id="KW-1003">Cell membrane</keyword>
<keyword evidence="13" id="KW-0564">Palmitate</keyword>
<evidence type="ECO:0000256" key="19">
    <source>
        <dbReference type="PIRSR" id="PIRSR006268-2"/>
    </source>
</evidence>
<keyword evidence="5" id="KW-0997">Cell inner membrane</keyword>
<keyword evidence="10 18" id="KW-0274">FAD</keyword>
<keyword evidence="9" id="KW-0732">Signal</keyword>
<dbReference type="GO" id="GO:0016740">
    <property type="term" value="F:transferase activity"/>
    <property type="evidence" value="ECO:0007669"/>
    <property type="project" value="UniProtKB-UniRule"/>
</dbReference>
<evidence type="ECO:0000256" key="7">
    <source>
        <dbReference type="ARBA" id="ARBA00022679"/>
    </source>
</evidence>
<keyword evidence="7 18" id="KW-0808">Transferase</keyword>
<evidence type="ECO:0000256" key="13">
    <source>
        <dbReference type="ARBA" id="ARBA00023139"/>
    </source>
</evidence>
<feature type="binding site" evidence="19">
    <location>
        <position position="293"/>
    </location>
    <ligand>
        <name>Mg(2+)</name>
        <dbReference type="ChEBI" id="CHEBI:18420"/>
    </ligand>
</feature>
<evidence type="ECO:0000256" key="2">
    <source>
        <dbReference type="ARBA" id="ARBA00011955"/>
    </source>
</evidence>
<evidence type="ECO:0000256" key="9">
    <source>
        <dbReference type="ARBA" id="ARBA00022729"/>
    </source>
</evidence>
<dbReference type="PIRSF" id="PIRSF006268">
    <property type="entry name" value="ApbE"/>
    <property type="match status" value="1"/>
</dbReference>
<keyword evidence="22" id="KW-1185">Reference proteome</keyword>
<dbReference type="EMBL" id="FLRB01000036">
    <property type="protein sequence ID" value="SBT22920.1"/>
    <property type="molecule type" value="Genomic_DNA"/>
</dbReference>
<evidence type="ECO:0000256" key="4">
    <source>
        <dbReference type="ARBA" id="ARBA00022475"/>
    </source>
</evidence>
<dbReference type="Gene3D" id="3.10.520.10">
    <property type="entry name" value="ApbE-like domains"/>
    <property type="match status" value="1"/>
</dbReference>
<sequence length="338" mass="36123">MKNKLLLALVAIILATILFKAVSFSPEQVSFSGPTMGTTYTVKYITTANSPSRDELKSNVDSVLVHVNKLMSTYDPTSELSEFNKQPAGTTIEASDGLTYVLGEALKISEQSGGKYDVTVGPLVNIWGFGPGKHNDEVPSDSAIEAAQQKVGYQHVSIDGNAITKSNDVYVDLSSIAKGYGVDEVARTLKESGVSNYLVEVGGEILASGRKLDGGLWHVGVESPAGGHNVAQRVIAASDIAIATSGDYRNYFEKNGVRYSHTIDPTTGKPITHRLVSVTVIDSTSTRADGLATAITVLGPIEGLKFAQKFNIAAYMLVKEDAGFVEEYSDAFKPYLTN</sequence>
<reference evidence="20 23" key="2">
    <citation type="submission" date="2016-06" db="EMBL/GenBank/DDBJ databases">
        <authorList>
            <person name="Kjaerup R.B."/>
            <person name="Dalgaard T.S."/>
            <person name="Juul-Madsen H.R."/>
        </authorList>
    </citation>
    <scope>NUCLEOTIDE SEQUENCE [LARGE SCALE GENOMIC DNA]</scope>
    <source>
        <strain evidence="20 23">CECT 5115</strain>
    </source>
</reference>
<comment type="subcellular location">
    <subcellularLocation>
        <location evidence="17">Cell inner membrane</location>
        <topology evidence="17">Lipid-anchor</topology>
        <orientation evidence="17">Periplasmic side</orientation>
    </subcellularLocation>
</comment>
<evidence type="ECO:0000256" key="18">
    <source>
        <dbReference type="PIRNR" id="PIRNR006268"/>
    </source>
</evidence>
<protein>
    <recommendedName>
        <fullName evidence="3 18">FAD:protein FMN transferase</fullName>
        <ecNumber evidence="2 18">2.7.1.180</ecNumber>
    </recommendedName>
    <alternativeName>
        <fullName evidence="15 18">Flavin transferase</fullName>
    </alternativeName>
</protein>
<keyword evidence="8 18" id="KW-0479">Metal-binding</keyword>
<keyword evidence="11 18" id="KW-0460">Magnesium</keyword>
<evidence type="ECO:0000256" key="3">
    <source>
        <dbReference type="ARBA" id="ARBA00016337"/>
    </source>
</evidence>
<evidence type="ECO:0000256" key="12">
    <source>
        <dbReference type="ARBA" id="ARBA00023136"/>
    </source>
</evidence>
<evidence type="ECO:0000256" key="5">
    <source>
        <dbReference type="ARBA" id="ARBA00022519"/>
    </source>
</evidence>
<dbReference type="SUPFAM" id="SSF143631">
    <property type="entry name" value="ApbE-like"/>
    <property type="match status" value="1"/>
</dbReference>
<feature type="binding site" evidence="19">
    <location>
        <position position="289"/>
    </location>
    <ligand>
        <name>Mg(2+)</name>
        <dbReference type="ChEBI" id="CHEBI:18420"/>
    </ligand>
</feature>
<evidence type="ECO:0000256" key="6">
    <source>
        <dbReference type="ARBA" id="ARBA00022630"/>
    </source>
</evidence>
<dbReference type="InterPro" id="IPR003374">
    <property type="entry name" value="ApbE-like_sf"/>
</dbReference>
<comment type="catalytic activity">
    <reaction evidence="16 18">
        <text>L-threonyl-[protein] + FAD = FMN-L-threonyl-[protein] + AMP + H(+)</text>
        <dbReference type="Rhea" id="RHEA:36847"/>
        <dbReference type="Rhea" id="RHEA-COMP:11060"/>
        <dbReference type="Rhea" id="RHEA-COMP:11061"/>
        <dbReference type="ChEBI" id="CHEBI:15378"/>
        <dbReference type="ChEBI" id="CHEBI:30013"/>
        <dbReference type="ChEBI" id="CHEBI:57692"/>
        <dbReference type="ChEBI" id="CHEBI:74257"/>
        <dbReference type="ChEBI" id="CHEBI:456215"/>
        <dbReference type="EC" id="2.7.1.180"/>
    </reaction>
</comment>
<dbReference type="Proteomes" id="UP000092840">
    <property type="component" value="Unassembled WGS sequence"/>
</dbReference>
<dbReference type="AlphaFoldDB" id="A0A1C3JW02"/>
<evidence type="ECO:0000313" key="21">
    <source>
        <dbReference type="EMBL" id="SBT22920.1"/>
    </source>
</evidence>
<evidence type="ECO:0000256" key="8">
    <source>
        <dbReference type="ARBA" id="ARBA00022723"/>
    </source>
</evidence>
<dbReference type="Proteomes" id="UP000092871">
    <property type="component" value="Unassembled WGS sequence"/>
</dbReference>
<evidence type="ECO:0000256" key="11">
    <source>
        <dbReference type="ARBA" id="ARBA00022842"/>
    </source>
</evidence>
<dbReference type="EC" id="2.7.1.180" evidence="2 18"/>
<evidence type="ECO:0000313" key="22">
    <source>
        <dbReference type="Proteomes" id="UP000092840"/>
    </source>
</evidence>
<dbReference type="InterPro" id="IPR024932">
    <property type="entry name" value="ApbE"/>
</dbReference>
<comment type="cofactor">
    <cofactor evidence="19">
        <name>Mg(2+)</name>
        <dbReference type="ChEBI" id="CHEBI:18420"/>
    </cofactor>
    <cofactor evidence="19">
        <name>Mn(2+)</name>
        <dbReference type="ChEBI" id="CHEBI:29035"/>
    </cofactor>
    <text evidence="19">Magnesium. Can also use manganese.</text>
</comment>
<dbReference type="PANTHER" id="PTHR30040:SF2">
    <property type="entry name" value="FAD:PROTEIN FMN TRANSFERASE"/>
    <property type="match status" value="1"/>
</dbReference>
<evidence type="ECO:0000313" key="20">
    <source>
        <dbReference type="EMBL" id="SBT19404.1"/>
    </source>
</evidence>
<organism evidence="20 23">
    <name type="scientific">Marinomonas gallaica</name>
    <dbReference type="NCBI Taxonomy" id="1806667"/>
    <lineage>
        <taxon>Bacteria</taxon>
        <taxon>Pseudomonadati</taxon>
        <taxon>Pseudomonadota</taxon>
        <taxon>Gammaproteobacteria</taxon>
        <taxon>Oceanospirillales</taxon>
        <taxon>Oceanospirillaceae</taxon>
        <taxon>Marinomonas</taxon>
    </lineage>
</organism>
<dbReference type="Pfam" id="PF02424">
    <property type="entry name" value="ApbE"/>
    <property type="match status" value="1"/>
</dbReference>
<dbReference type="PANTHER" id="PTHR30040">
    <property type="entry name" value="THIAMINE BIOSYNTHESIS LIPOPROTEIN APBE"/>
    <property type="match status" value="1"/>
</dbReference>
<evidence type="ECO:0000256" key="14">
    <source>
        <dbReference type="ARBA" id="ARBA00023288"/>
    </source>
</evidence>
<dbReference type="FunFam" id="3.10.520.10:FF:000001">
    <property type="entry name" value="FAD:protein FMN transferase"/>
    <property type="match status" value="1"/>
</dbReference>
<evidence type="ECO:0000256" key="16">
    <source>
        <dbReference type="ARBA" id="ARBA00048540"/>
    </source>
</evidence>
<dbReference type="OrthoDB" id="9778595at2"/>
<evidence type="ECO:0000256" key="17">
    <source>
        <dbReference type="ARBA" id="ARBA00060485"/>
    </source>
</evidence>
<keyword evidence="14 20" id="KW-0449">Lipoprotein</keyword>
<dbReference type="EMBL" id="FLRA01000037">
    <property type="protein sequence ID" value="SBT19404.1"/>
    <property type="molecule type" value="Genomic_DNA"/>
</dbReference>
<evidence type="ECO:0000313" key="23">
    <source>
        <dbReference type="Proteomes" id="UP000092871"/>
    </source>
</evidence>
<evidence type="ECO:0000256" key="1">
    <source>
        <dbReference type="ARBA" id="ARBA00008282"/>
    </source>
</evidence>